<dbReference type="PANTHER" id="PTHR24198">
    <property type="entry name" value="ANKYRIN REPEAT AND PROTEIN KINASE DOMAIN-CONTAINING PROTEIN"/>
    <property type="match status" value="1"/>
</dbReference>
<feature type="region of interest" description="Disordered" evidence="4">
    <location>
        <begin position="316"/>
        <end position="340"/>
    </location>
</feature>
<reference evidence="7" key="1">
    <citation type="journal article" date="2020" name="Phytopathology">
        <title>Genome Sequence Resources of Colletotrichum truncatum, C. plurivorum, C. musicola, and C. sojae: Four Species Pathogenic to Soybean (Glycine max).</title>
        <authorList>
            <person name="Rogerio F."/>
            <person name="Boufleur T.R."/>
            <person name="Ciampi-Guillardi M."/>
            <person name="Sukno S.A."/>
            <person name="Thon M.R."/>
            <person name="Massola Junior N.S."/>
            <person name="Baroncelli R."/>
        </authorList>
    </citation>
    <scope>NUCLEOTIDE SEQUENCE</scope>
    <source>
        <strain evidence="7">LFN00145</strain>
    </source>
</reference>
<evidence type="ECO:0000256" key="1">
    <source>
        <dbReference type="ARBA" id="ARBA00022737"/>
    </source>
</evidence>
<feature type="transmembrane region" description="Helical" evidence="5">
    <location>
        <begin position="61"/>
        <end position="82"/>
    </location>
</feature>
<evidence type="ECO:0000313" key="8">
    <source>
        <dbReference type="Proteomes" id="UP000654918"/>
    </source>
</evidence>
<feature type="transmembrane region" description="Helical" evidence="5">
    <location>
        <begin position="350"/>
        <end position="371"/>
    </location>
</feature>
<evidence type="ECO:0000313" key="7">
    <source>
        <dbReference type="EMBL" id="KAF6825851.1"/>
    </source>
</evidence>
<protein>
    <submittedName>
        <fullName evidence="7">Ankyrin repeat protein</fullName>
    </submittedName>
</protein>
<dbReference type="PROSITE" id="PS50297">
    <property type="entry name" value="ANK_REP_REGION"/>
    <property type="match status" value="8"/>
</dbReference>
<feature type="repeat" description="ANK" evidence="3">
    <location>
        <begin position="1085"/>
        <end position="1117"/>
    </location>
</feature>
<keyword evidence="5" id="KW-0812">Transmembrane</keyword>
<feature type="repeat" description="ANK" evidence="3">
    <location>
        <begin position="1328"/>
        <end position="1360"/>
    </location>
</feature>
<feature type="region of interest" description="Disordered" evidence="4">
    <location>
        <begin position="554"/>
        <end position="614"/>
    </location>
</feature>
<evidence type="ECO:0000256" key="4">
    <source>
        <dbReference type="SAM" id="MobiDB-lite"/>
    </source>
</evidence>
<keyword evidence="6" id="KW-0732">Signal</keyword>
<keyword evidence="8" id="KW-1185">Reference proteome</keyword>
<organism evidence="7 8">
    <name type="scientific">Colletotrichum plurivorum</name>
    <dbReference type="NCBI Taxonomy" id="2175906"/>
    <lineage>
        <taxon>Eukaryota</taxon>
        <taxon>Fungi</taxon>
        <taxon>Dikarya</taxon>
        <taxon>Ascomycota</taxon>
        <taxon>Pezizomycotina</taxon>
        <taxon>Sordariomycetes</taxon>
        <taxon>Hypocreomycetidae</taxon>
        <taxon>Glomerellales</taxon>
        <taxon>Glomerellaceae</taxon>
        <taxon>Colletotrichum</taxon>
        <taxon>Colletotrichum orchidearum species complex</taxon>
    </lineage>
</organism>
<dbReference type="EMBL" id="WIGO01000165">
    <property type="protein sequence ID" value="KAF6825851.1"/>
    <property type="molecule type" value="Genomic_DNA"/>
</dbReference>
<dbReference type="InterPro" id="IPR036770">
    <property type="entry name" value="Ankyrin_rpt-contain_sf"/>
</dbReference>
<evidence type="ECO:0000256" key="5">
    <source>
        <dbReference type="SAM" id="Phobius"/>
    </source>
</evidence>
<sequence length="1504" mass="163799">MPSAMVLWLLLAPFTTVCLAADDGDDFSNNLFSDLAPLLALFGERVTMQFMSESMGWADNVILAMAPLGIITAVVGAIRVGGPTWLKAVIGRARENLAVAEAELMSSTSQEVCELWNGQEIVRCMGSPSVVEFIYTSLADDLRRWRASRNASNDPEKEKIQDEDMDSPQDIIVIRNMSADAPNISLNSHRSSGRTELRVAAIFATILQLGVLLYSGLATYHPKLSFKKDDNAIAGYAYPCIAAGTVILVIGMILCAHVVESSTTETTFKAMDGKRTRMVWLQQTKTVSDQVFKSCAIYAQKDQDVVRFSRRSVRSAQERESVSPGEDRDDSGQDETINSSKDAKAIPPTLEFKTVLGTVIALTGFVLQFIGVRGMHWSASIAQLGAVLVMVCLKAWVRRGLATPPRALNLSPGYELDWLAKTLGKLDEADWAAENEDVGVGLTLSEKLGMKCGMRGHGKATTERDAEKKESGSSKDIDWTVMSRGTAQVDFEASKPVAADRGTPIQDGSLAAQTVLDARRELGYLADWSGPASAEAVSLARAIEIALNTMFGSSEVHPSPKILPPRGSSPRVSSRRGFPRRSPPPKGSLRRGSSTDSLSTVVTEDSSSVASPANPSPKTFIWSLDARYGGSDPQPIHFRLQQQEDGTWAAFSQEYEAALSLWLSSCVDGEVEGRQSRRPQGPRLLDSSLNNNDARLRTAKSKMKQGLRLLGHHTPALLQDLKWWVPEELLRVFEVQEDDDGGEVGAELPTTFGYERMAENRGNQAPQSKGLLARYRRTGTNLSRSGIDGNTPSDDTNYLLAEWPAPLAESHVDDKNNLLLATESYSPLPLMFAQHLFSAFMHAVANTAEPKEPFQESASVQPNAGNMGSWKSFALRSTKLSAMARDIENAGFGALEDVYLSVIPPLSEKQKLPRADAIVDLAREQAKPSEKLGLWSNTFNVYVWLFRTAISFPVTGITTKATTILMELLRKVSSSIASRTSGDELGPDEEELEEFKVNLENMLEKHADQNVLSGLMFLYKKQQRKWQCAFIREEEARPRQRKSILKMLGFTPLHDTAQQGDESDDNDLTTCLQNGAHQLNVRDATDWTALHYATAAGSSPIVRRLLYKGADANAHDLGGFVPLHYACLSDPTKPEAQGLRPELEQIIARLIERGADVNAQGRDGTTPLHWAATAGDEMAVSALIEAGANADIQDAHGKTPLFCAIQERHGVVAKTLFQVSNKRLRSNDGRTLSHVAALAGETLIAEWLYSEGAFDTETKDRRTERPLHLAARAGHTGMVALLFQKDTEVNVKGKGERTPLHLAAQHGHAETVRWIIKHGGEKQAINHRNYTPLHLAAESGHTETVALLIEKGAKVNVKDIGNSTPLHWAAESGHTETVGCLVEKGAEKEFEGREVSGTTPLYLDAANGHAGTVACLIKKGADKEAKDSSGRTPLAVAVWRELENVVRSLVGAGAKIDVASDSLLPWTALGWGAYCGNKAIVEILLDAGAEVDIVVVVVVIFNAM</sequence>
<gene>
    <name evidence="7" type="ORF">CPLU01_10048</name>
</gene>
<keyword evidence="2 3" id="KW-0040">ANK repeat</keyword>
<feature type="compositionally biased region" description="Polar residues" evidence="4">
    <location>
        <begin position="591"/>
        <end position="605"/>
    </location>
</feature>
<evidence type="ECO:0000256" key="2">
    <source>
        <dbReference type="ARBA" id="ARBA00023043"/>
    </source>
</evidence>
<dbReference type="Proteomes" id="UP000654918">
    <property type="component" value="Unassembled WGS sequence"/>
</dbReference>
<feature type="chain" id="PRO_5034534946" evidence="6">
    <location>
        <begin position="21"/>
        <end position="1504"/>
    </location>
</feature>
<feature type="repeat" description="ANK" evidence="3">
    <location>
        <begin position="1396"/>
        <end position="1428"/>
    </location>
</feature>
<keyword evidence="5" id="KW-1133">Transmembrane helix</keyword>
<dbReference type="PANTHER" id="PTHR24198:SF165">
    <property type="entry name" value="ANKYRIN REPEAT-CONTAINING PROTEIN-RELATED"/>
    <property type="match status" value="1"/>
</dbReference>
<feature type="transmembrane region" description="Helical" evidence="5">
    <location>
        <begin position="197"/>
        <end position="216"/>
    </location>
</feature>
<accession>A0A8H6K7V8</accession>
<feature type="signal peptide" evidence="6">
    <location>
        <begin position="1"/>
        <end position="20"/>
    </location>
</feature>
<feature type="repeat" description="ANK" evidence="3">
    <location>
        <begin position="1163"/>
        <end position="1195"/>
    </location>
</feature>
<name>A0A8H6K7V8_9PEZI</name>
<feature type="compositionally biased region" description="Basic and acidic residues" evidence="4">
    <location>
        <begin position="460"/>
        <end position="475"/>
    </location>
</feature>
<dbReference type="SMART" id="SM00248">
    <property type="entry name" value="ANK"/>
    <property type="match status" value="13"/>
</dbReference>
<feature type="repeat" description="ANK" evidence="3">
    <location>
        <begin position="1361"/>
        <end position="1393"/>
    </location>
</feature>
<evidence type="ECO:0000256" key="6">
    <source>
        <dbReference type="SAM" id="SignalP"/>
    </source>
</evidence>
<feature type="transmembrane region" description="Helical" evidence="5">
    <location>
        <begin position="236"/>
        <end position="259"/>
    </location>
</feature>
<evidence type="ECO:0000256" key="3">
    <source>
        <dbReference type="PROSITE-ProRule" id="PRU00023"/>
    </source>
</evidence>
<proteinExistence type="predicted"/>
<feature type="region of interest" description="Disordered" evidence="4">
    <location>
        <begin position="455"/>
        <end position="475"/>
    </location>
</feature>
<dbReference type="PROSITE" id="PS50088">
    <property type="entry name" value="ANK_REPEAT"/>
    <property type="match status" value="9"/>
</dbReference>
<dbReference type="Gene3D" id="1.25.40.20">
    <property type="entry name" value="Ankyrin repeat-containing domain"/>
    <property type="match status" value="3"/>
</dbReference>
<dbReference type="PRINTS" id="PR01415">
    <property type="entry name" value="ANKYRIN"/>
</dbReference>
<feature type="repeat" description="ANK" evidence="3">
    <location>
        <begin position="1262"/>
        <end position="1294"/>
    </location>
</feature>
<comment type="caution">
    <text evidence="7">The sequence shown here is derived from an EMBL/GenBank/DDBJ whole genome shotgun (WGS) entry which is preliminary data.</text>
</comment>
<keyword evidence="5" id="KW-0472">Membrane</keyword>
<feature type="repeat" description="ANK" evidence="3">
    <location>
        <begin position="1295"/>
        <end position="1327"/>
    </location>
</feature>
<keyword evidence="1" id="KW-0677">Repeat</keyword>
<dbReference type="InterPro" id="IPR002110">
    <property type="entry name" value="Ankyrin_rpt"/>
</dbReference>
<dbReference type="Pfam" id="PF12796">
    <property type="entry name" value="Ank_2"/>
    <property type="match status" value="4"/>
</dbReference>
<dbReference type="SUPFAM" id="SSF48403">
    <property type="entry name" value="Ankyrin repeat"/>
    <property type="match status" value="2"/>
</dbReference>
<feature type="repeat" description="ANK" evidence="3">
    <location>
        <begin position="1118"/>
        <end position="1162"/>
    </location>
</feature>
<feature type="repeat" description="ANK" evidence="3">
    <location>
        <begin position="1429"/>
        <end position="1461"/>
    </location>
</feature>